<feature type="compositionally biased region" description="Basic and acidic residues" evidence="2">
    <location>
        <begin position="230"/>
        <end position="241"/>
    </location>
</feature>
<dbReference type="Proteomes" id="UP000466442">
    <property type="component" value="Unassembled WGS sequence"/>
</dbReference>
<evidence type="ECO:0000313" key="3">
    <source>
        <dbReference type="EMBL" id="KAF6215604.1"/>
    </source>
</evidence>
<evidence type="ECO:0000313" key="4">
    <source>
        <dbReference type="Proteomes" id="UP000466442"/>
    </source>
</evidence>
<feature type="coiled-coil region" evidence="1">
    <location>
        <begin position="445"/>
        <end position="479"/>
    </location>
</feature>
<organism evidence="3 4">
    <name type="scientific">Apolygus lucorum</name>
    <name type="common">Small green plant bug</name>
    <name type="synonym">Lygocoris lucorum</name>
    <dbReference type="NCBI Taxonomy" id="248454"/>
    <lineage>
        <taxon>Eukaryota</taxon>
        <taxon>Metazoa</taxon>
        <taxon>Ecdysozoa</taxon>
        <taxon>Arthropoda</taxon>
        <taxon>Hexapoda</taxon>
        <taxon>Insecta</taxon>
        <taxon>Pterygota</taxon>
        <taxon>Neoptera</taxon>
        <taxon>Paraneoptera</taxon>
        <taxon>Hemiptera</taxon>
        <taxon>Heteroptera</taxon>
        <taxon>Panheteroptera</taxon>
        <taxon>Cimicomorpha</taxon>
        <taxon>Miridae</taxon>
        <taxon>Mirini</taxon>
        <taxon>Apolygus</taxon>
    </lineage>
</organism>
<keyword evidence="4" id="KW-1185">Reference proteome</keyword>
<dbReference type="AlphaFoldDB" id="A0A8S9Y447"/>
<evidence type="ECO:0000256" key="2">
    <source>
        <dbReference type="SAM" id="MobiDB-lite"/>
    </source>
</evidence>
<protein>
    <submittedName>
        <fullName evidence="3">Uncharacterized protein</fullName>
    </submittedName>
</protein>
<feature type="region of interest" description="Disordered" evidence="2">
    <location>
        <begin position="200"/>
        <end position="241"/>
    </location>
</feature>
<accession>A0A8S9Y447</accession>
<feature type="region of interest" description="Disordered" evidence="2">
    <location>
        <begin position="67"/>
        <end position="102"/>
    </location>
</feature>
<feature type="compositionally biased region" description="Polar residues" evidence="2">
    <location>
        <begin position="272"/>
        <end position="288"/>
    </location>
</feature>
<name>A0A8S9Y447_APOLU</name>
<comment type="caution">
    <text evidence="3">The sequence shown here is derived from an EMBL/GenBank/DDBJ whole genome shotgun (WGS) entry which is preliminary data.</text>
</comment>
<dbReference type="EMBL" id="WIXP02000002">
    <property type="protein sequence ID" value="KAF6215604.1"/>
    <property type="molecule type" value="Genomic_DNA"/>
</dbReference>
<gene>
    <name evidence="3" type="ORF">GE061_010360</name>
</gene>
<reference evidence="3" key="1">
    <citation type="journal article" date="2021" name="Mol. Ecol. Resour.">
        <title>Apolygus lucorum genome provides insights into omnivorousness and mesophyll feeding.</title>
        <authorList>
            <person name="Liu Y."/>
            <person name="Liu H."/>
            <person name="Wang H."/>
            <person name="Huang T."/>
            <person name="Liu B."/>
            <person name="Yang B."/>
            <person name="Yin L."/>
            <person name="Li B."/>
            <person name="Zhang Y."/>
            <person name="Zhang S."/>
            <person name="Jiang F."/>
            <person name="Zhang X."/>
            <person name="Ren Y."/>
            <person name="Wang B."/>
            <person name="Wang S."/>
            <person name="Lu Y."/>
            <person name="Wu K."/>
            <person name="Fan W."/>
            <person name="Wang G."/>
        </authorList>
    </citation>
    <scope>NUCLEOTIDE SEQUENCE</scope>
    <source>
        <strain evidence="3">12Hb</strain>
    </source>
</reference>
<proteinExistence type="predicted"/>
<keyword evidence="1" id="KW-0175">Coiled coil</keyword>
<evidence type="ECO:0000256" key="1">
    <source>
        <dbReference type="SAM" id="Coils"/>
    </source>
</evidence>
<sequence length="587" mass="65126">MFENDDHLGVIKAINFGEIIRNTSFKLVGINKIPTSWIIHVPAIEVKETSAQALQISIMKRRSMLGRRSRAVPQSPVAATVPSQSIGPGRNPETPRLDNRGKTSPLPFHTPSINGSLNDSRISAPWSVFKNCNVVSLRSPTNNDEERRSTVESRVTHGSRLNRFKKHDPLSELRNVGFSNILSKKTGINTAALGSGFAKVTKQPSDVPPVRSKDFKLNKNKQQKNVKGSSSDERKENKVDCMDDELDAERVTRELLSLQKKWEHQDIRTVSPPWSNGPSALPDSNLSTPRPIPAITVSSPPKFSKPVDFSATLGVAPLESTLVIKKDEIEEEKQDASFCELESMINEETYGNHQSLDLSSVLGTATLGVHTVELLDQPNKSLTKKSWGDKFKSPLFALTEEPEQSMVGKENVPPDVAEDVCSPEPSNESVATGVGSPCSNNPNLYKEFQARLVDLTLKIETAEEKRAQAEKERRFFEGERKKVFVEFFEFLDTNQQTLSLPISKRRKIAPNSAKKTRPSVVASKLLKKDLRMHTPKDIGAYLCTPSQIPGTVASMLVPLTPRSIRKNINQQINSIFGSQSDVPFTFN</sequence>
<feature type="region of interest" description="Disordered" evidence="2">
    <location>
        <begin position="269"/>
        <end position="288"/>
    </location>
</feature>